<organism evidence="2">
    <name type="scientific">Arion vulgaris</name>
    <dbReference type="NCBI Taxonomy" id="1028688"/>
    <lineage>
        <taxon>Eukaryota</taxon>
        <taxon>Metazoa</taxon>
        <taxon>Spiralia</taxon>
        <taxon>Lophotrochozoa</taxon>
        <taxon>Mollusca</taxon>
        <taxon>Gastropoda</taxon>
        <taxon>Heterobranchia</taxon>
        <taxon>Euthyneura</taxon>
        <taxon>Panpulmonata</taxon>
        <taxon>Eupulmonata</taxon>
        <taxon>Stylommatophora</taxon>
        <taxon>Helicina</taxon>
        <taxon>Arionoidea</taxon>
        <taxon>Arionidae</taxon>
        <taxon>Arion</taxon>
    </lineage>
</organism>
<keyword evidence="1" id="KW-0812">Transmembrane</keyword>
<keyword evidence="1" id="KW-1133">Transmembrane helix</keyword>
<evidence type="ECO:0000313" key="2">
    <source>
        <dbReference type="EMBL" id="CEK81198.1"/>
    </source>
</evidence>
<sequence>MTINSLIISSCHVACVLNLMGFVCIICVCFQTRSSAITSNVGCSQPPHFCL</sequence>
<proteinExistence type="predicted"/>
<dbReference type="AlphaFoldDB" id="A0A0B7AK10"/>
<evidence type="ECO:0000256" key="1">
    <source>
        <dbReference type="SAM" id="Phobius"/>
    </source>
</evidence>
<name>A0A0B7AK10_9EUPU</name>
<dbReference type="EMBL" id="HACG01034333">
    <property type="protein sequence ID" value="CEK81198.1"/>
    <property type="molecule type" value="Transcribed_RNA"/>
</dbReference>
<keyword evidence="1" id="KW-0472">Membrane</keyword>
<accession>A0A0B7AK10</accession>
<reference evidence="2" key="1">
    <citation type="submission" date="2014-12" db="EMBL/GenBank/DDBJ databases">
        <title>Insight into the proteome of Arion vulgaris.</title>
        <authorList>
            <person name="Aradska J."/>
            <person name="Bulat T."/>
            <person name="Smidak R."/>
            <person name="Sarate P."/>
            <person name="Gangsoo J."/>
            <person name="Sialana F."/>
            <person name="Bilban M."/>
            <person name="Lubec G."/>
        </authorList>
    </citation>
    <scope>NUCLEOTIDE SEQUENCE</scope>
    <source>
        <tissue evidence="2">Skin</tissue>
    </source>
</reference>
<feature type="transmembrane region" description="Helical" evidence="1">
    <location>
        <begin position="6"/>
        <end position="30"/>
    </location>
</feature>
<protein>
    <submittedName>
        <fullName evidence="2">Uncharacterized protein</fullName>
    </submittedName>
</protein>
<gene>
    <name evidence="2" type="primary">ORF124799</name>
</gene>